<dbReference type="GO" id="GO:0004803">
    <property type="term" value="F:transposase activity"/>
    <property type="evidence" value="ECO:0007669"/>
    <property type="project" value="InterPro"/>
</dbReference>
<name>A0A6S6SS70_9BACT</name>
<organism evidence="2">
    <name type="scientific">uncultured Sulfurovum sp</name>
    <dbReference type="NCBI Taxonomy" id="269237"/>
    <lineage>
        <taxon>Bacteria</taxon>
        <taxon>Pseudomonadati</taxon>
        <taxon>Campylobacterota</taxon>
        <taxon>Epsilonproteobacteria</taxon>
        <taxon>Campylobacterales</taxon>
        <taxon>Sulfurovaceae</taxon>
        <taxon>Sulfurovum</taxon>
        <taxon>environmental samples</taxon>
    </lineage>
</organism>
<sequence length="169" mass="19992">MKGNSKELLKWVDYNSSLSKPVDEAITYDHNTHGRYEERVCQVYDDLYQIENNWKNVKRIIKVTSTTLSHGKCTTEVHRYISSLEVDAKTFLHIIRSHWKIENALHYVKDVSFEEDMCRTRTGQIPFMQTMMRSLAINFINLNKFTNIKQARKLFAWNPEKLFSLVSKL</sequence>
<evidence type="ECO:0000259" key="1">
    <source>
        <dbReference type="Pfam" id="PF01609"/>
    </source>
</evidence>
<dbReference type="InterPro" id="IPR047647">
    <property type="entry name" value="ISAs1_transpos"/>
</dbReference>
<dbReference type="PANTHER" id="PTHR30298:SF0">
    <property type="entry name" value="PROTEIN YBFL-RELATED"/>
    <property type="match status" value="1"/>
</dbReference>
<protein>
    <submittedName>
        <fullName evidence="2">Mobile element protein</fullName>
    </submittedName>
</protein>
<accession>A0A6S6SS70</accession>
<gene>
    <name evidence="2" type="ORF">HELGO_WM3549</name>
</gene>
<dbReference type="PANTHER" id="PTHR30298">
    <property type="entry name" value="H REPEAT-ASSOCIATED PREDICTED TRANSPOSASE"/>
    <property type="match status" value="1"/>
</dbReference>
<dbReference type="Pfam" id="PF01609">
    <property type="entry name" value="DDE_Tnp_1"/>
    <property type="match status" value="1"/>
</dbReference>
<dbReference type="GO" id="GO:0006313">
    <property type="term" value="P:DNA transposition"/>
    <property type="evidence" value="ECO:0007669"/>
    <property type="project" value="InterPro"/>
</dbReference>
<dbReference type="InterPro" id="IPR051698">
    <property type="entry name" value="Transposase_11-like"/>
</dbReference>
<dbReference type="InterPro" id="IPR002559">
    <property type="entry name" value="Transposase_11"/>
</dbReference>
<dbReference type="AlphaFoldDB" id="A0A6S6SS70"/>
<reference evidence="2" key="1">
    <citation type="submission" date="2020-01" db="EMBL/GenBank/DDBJ databases">
        <authorList>
            <person name="Meier V. D."/>
            <person name="Meier V D."/>
        </authorList>
    </citation>
    <scope>NUCLEOTIDE SEQUENCE</scope>
    <source>
        <strain evidence="2">HLG_WM_MAG_01</strain>
    </source>
</reference>
<evidence type="ECO:0000313" key="2">
    <source>
        <dbReference type="EMBL" id="CAA6809013.1"/>
    </source>
</evidence>
<proteinExistence type="predicted"/>
<dbReference type="NCBIfam" id="NF033564">
    <property type="entry name" value="transpos_ISAs1"/>
    <property type="match status" value="1"/>
</dbReference>
<dbReference type="EMBL" id="CACVAS010000057">
    <property type="protein sequence ID" value="CAA6809013.1"/>
    <property type="molecule type" value="Genomic_DNA"/>
</dbReference>
<dbReference type="GO" id="GO:0003677">
    <property type="term" value="F:DNA binding"/>
    <property type="evidence" value="ECO:0007669"/>
    <property type="project" value="InterPro"/>
</dbReference>
<feature type="domain" description="Transposase IS4-like" evidence="1">
    <location>
        <begin position="72"/>
        <end position="139"/>
    </location>
</feature>